<keyword evidence="3" id="KW-1185">Reference proteome</keyword>
<sequence length="28" mass="2985">MDVAVHTPLPGERQAARPKPSVTPAPVY</sequence>
<proteinExistence type="predicted"/>
<dbReference type="EMBL" id="JALJOT010000002">
    <property type="protein sequence ID" value="KAK9917266.1"/>
    <property type="molecule type" value="Genomic_DNA"/>
</dbReference>
<evidence type="ECO:0000313" key="2">
    <source>
        <dbReference type="EMBL" id="KAK9917266.1"/>
    </source>
</evidence>
<dbReference type="Proteomes" id="UP001491310">
    <property type="component" value="Unassembled WGS sequence"/>
</dbReference>
<comment type="caution">
    <text evidence="2">The sequence shown here is derived from an EMBL/GenBank/DDBJ whole genome shotgun (WGS) entry which is preliminary data.</text>
</comment>
<organism evidence="2 3">
    <name type="scientific">Coccomyxa subellipsoidea</name>
    <dbReference type="NCBI Taxonomy" id="248742"/>
    <lineage>
        <taxon>Eukaryota</taxon>
        <taxon>Viridiplantae</taxon>
        <taxon>Chlorophyta</taxon>
        <taxon>core chlorophytes</taxon>
        <taxon>Trebouxiophyceae</taxon>
        <taxon>Trebouxiophyceae incertae sedis</taxon>
        <taxon>Coccomyxaceae</taxon>
        <taxon>Coccomyxa</taxon>
    </lineage>
</organism>
<gene>
    <name evidence="2" type="ORF">WJX75_002532</name>
</gene>
<evidence type="ECO:0000256" key="1">
    <source>
        <dbReference type="SAM" id="MobiDB-lite"/>
    </source>
</evidence>
<feature type="region of interest" description="Disordered" evidence="1">
    <location>
        <begin position="1"/>
        <end position="28"/>
    </location>
</feature>
<evidence type="ECO:0000313" key="3">
    <source>
        <dbReference type="Proteomes" id="UP001491310"/>
    </source>
</evidence>
<protein>
    <submittedName>
        <fullName evidence="2">Uncharacterized protein</fullName>
    </submittedName>
</protein>
<reference evidence="2 3" key="1">
    <citation type="journal article" date="2024" name="Nat. Commun.">
        <title>Phylogenomics reveals the evolutionary origins of lichenization in chlorophyte algae.</title>
        <authorList>
            <person name="Puginier C."/>
            <person name="Libourel C."/>
            <person name="Otte J."/>
            <person name="Skaloud P."/>
            <person name="Haon M."/>
            <person name="Grisel S."/>
            <person name="Petersen M."/>
            <person name="Berrin J.G."/>
            <person name="Delaux P.M."/>
            <person name="Dal Grande F."/>
            <person name="Keller J."/>
        </authorList>
    </citation>
    <scope>NUCLEOTIDE SEQUENCE [LARGE SCALE GENOMIC DNA]</scope>
    <source>
        <strain evidence="2 3">SAG 216-7</strain>
    </source>
</reference>
<name>A0ABR2Z025_9CHLO</name>
<accession>A0ABR2Z025</accession>